<gene>
    <name evidence="1" type="ORF">BST43_15635</name>
</gene>
<name>A0A1X0J0S9_9MYCO</name>
<reference evidence="1 2" key="1">
    <citation type="submission" date="2016-12" db="EMBL/GenBank/DDBJ databases">
        <title>The new phylogeny of genus Mycobacterium.</title>
        <authorList>
            <person name="Tortoli E."/>
            <person name="Trovato A."/>
            <person name="Cirillo D.M."/>
        </authorList>
    </citation>
    <scope>NUCLEOTIDE SEQUENCE [LARGE SCALE GENOMIC DNA]</scope>
    <source>
        <strain evidence="1 2">CCUG 66554</strain>
    </source>
</reference>
<comment type="caution">
    <text evidence="1">The sequence shown here is derived from an EMBL/GenBank/DDBJ whole genome shotgun (WGS) entry which is preliminary data.</text>
</comment>
<dbReference type="AlphaFoldDB" id="A0A1X0J0S9"/>
<dbReference type="Proteomes" id="UP000192434">
    <property type="component" value="Unassembled WGS sequence"/>
</dbReference>
<accession>A0A1X0J0S9</accession>
<proteinExistence type="predicted"/>
<organism evidence="1 2">
    <name type="scientific">Mycobacteroides saopaulense</name>
    <dbReference type="NCBI Taxonomy" id="1578165"/>
    <lineage>
        <taxon>Bacteria</taxon>
        <taxon>Bacillati</taxon>
        <taxon>Actinomycetota</taxon>
        <taxon>Actinomycetes</taxon>
        <taxon>Mycobacteriales</taxon>
        <taxon>Mycobacteriaceae</taxon>
        <taxon>Mycobacteroides</taxon>
    </lineage>
</organism>
<protein>
    <submittedName>
        <fullName evidence="1">Uncharacterized protein</fullName>
    </submittedName>
</protein>
<dbReference type="EMBL" id="MVII01000019">
    <property type="protein sequence ID" value="ORB55295.1"/>
    <property type="molecule type" value="Genomic_DNA"/>
</dbReference>
<evidence type="ECO:0000313" key="2">
    <source>
        <dbReference type="Proteomes" id="UP000192434"/>
    </source>
</evidence>
<sequence length="83" mass="9186">MLDGWSHLQSGRDTLDSVQASEDGRQFGAVIQVRGAFLLFRELPFPWCLGANRVRFGEPVRASGESLLETLGVQIGNEGRLNR</sequence>
<evidence type="ECO:0000313" key="1">
    <source>
        <dbReference type="EMBL" id="ORB55295.1"/>
    </source>
</evidence>